<dbReference type="PANTHER" id="PTHR31435:SF10">
    <property type="entry name" value="BSR4717 PROTEIN"/>
    <property type="match status" value="1"/>
</dbReference>
<gene>
    <name evidence="2" type="ORF">EBB79_19820</name>
</gene>
<sequence>MINIKIVREDTDTKGRYIARVDELEGEGELTFSKASEQLIIVDHTAVSDGMRGKGIARALATRVISDARDAGQRIVPLCPFMRSYADRHHEETADVIQR</sequence>
<dbReference type="InterPro" id="IPR045057">
    <property type="entry name" value="Gcn5-rel_NAT"/>
</dbReference>
<dbReference type="InterPro" id="IPR031165">
    <property type="entry name" value="GNAT_YJDJ"/>
</dbReference>
<dbReference type="Gene3D" id="3.40.630.30">
    <property type="match status" value="1"/>
</dbReference>
<reference evidence="2 3" key="1">
    <citation type="submission" date="2018-10" db="EMBL/GenBank/DDBJ databases">
        <title>Parasedimentitalea marina sp. nov., a psychrophilic bacterium isolated from deep seawater of the New Britain Trench.</title>
        <authorList>
            <person name="Cao J."/>
        </authorList>
    </citation>
    <scope>NUCLEOTIDE SEQUENCE [LARGE SCALE GENOMIC DNA]</scope>
    <source>
        <strain evidence="2 3">W43</strain>
    </source>
</reference>
<organism evidence="2 3">
    <name type="scientific">Parasedimentitalea marina</name>
    <dbReference type="NCBI Taxonomy" id="2483033"/>
    <lineage>
        <taxon>Bacteria</taxon>
        <taxon>Pseudomonadati</taxon>
        <taxon>Pseudomonadota</taxon>
        <taxon>Alphaproteobacteria</taxon>
        <taxon>Rhodobacterales</taxon>
        <taxon>Paracoccaceae</taxon>
        <taxon>Parasedimentitalea</taxon>
    </lineage>
</organism>
<dbReference type="Proteomes" id="UP000283063">
    <property type="component" value="Chromosome"/>
</dbReference>
<protein>
    <submittedName>
        <fullName evidence="2">N-acetyltransferase</fullName>
    </submittedName>
</protein>
<dbReference type="RefSeq" id="WP_127750495.1">
    <property type="nucleotide sequence ID" value="NZ_CP033219.1"/>
</dbReference>
<keyword evidence="2" id="KW-0808">Transferase</keyword>
<dbReference type="InterPro" id="IPR016181">
    <property type="entry name" value="Acyl_CoA_acyltransferase"/>
</dbReference>
<dbReference type="OrthoDB" id="9800945at2"/>
<dbReference type="AlphaFoldDB" id="A0A3T0N7C9"/>
<evidence type="ECO:0000313" key="3">
    <source>
        <dbReference type="Proteomes" id="UP000283063"/>
    </source>
</evidence>
<dbReference type="KEGG" id="sedi:EBB79_19820"/>
<proteinExistence type="predicted"/>
<keyword evidence="3" id="KW-1185">Reference proteome</keyword>
<dbReference type="SUPFAM" id="SSF55729">
    <property type="entry name" value="Acyl-CoA N-acyltransferases (Nat)"/>
    <property type="match status" value="1"/>
</dbReference>
<dbReference type="Pfam" id="PF14542">
    <property type="entry name" value="Acetyltransf_CG"/>
    <property type="match status" value="1"/>
</dbReference>
<dbReference type="CDD" id="cd04301">
    <property type="entry name" value="NAT_SF"/>
    <property type="match status" value="1"/>
</dbReference>
<dbReference type="GO" id="GO:0016740">
    <property type="term" value="F:transferase activity"/>
    <property type="evidence" value="ECO:0007669"/>
    <property type="project" value="UniProtKB-KW"/>
</dbReference>
<accession>A0A3T0N7C9</accession>
<dbReference type="PROSITE" id="PS51729">
    <property type="entry name" value="GNAT_YJDJ"/>
    <property type="match status" value="1"/>
</dbReference>
<evidence type="ECO:0000313" key="2">
    <source>
        <dbReference type="EMBL" id="AZV79907.1"/>
    </source>
</evidence>
<feature type="domain" description="N-acetyltransferase" evidence="1">
    <location>
        <begin position="9"/>
        <end position="98"/>
    </location>
</feature>
<name>A0A3T0N7C9_9RHOB</name>
<dbReference type="EMBL" id="CP033219">
    <property type="protein sequence ID" value="AZV79907.1"/>
    <property type="molecule type" value="Genomic_DNA"/>
</dbReference>
<dbReference type="PANTHER" id="PTHR31435">
    <property type="entry name" value="PROTEIN NATD1"/>
    <property type="match status" value="1"/>
</dbReference>
<evidence type="ECO:0000259" key="1">
    <source>
        <dbReference type="PROSITE" id="PS51729"/>
    </source>
</evidence>